<feature type="transmembrane region" description="Helical" evidence="7">
    <location>
        <begin position="229"/>
        <end position="250"/>
    </location>
</feature>
<evidence type="ECO:0000256" key="7">
    <source>
        <dbReference type="RuleBase" id="RU363032"/>
    </source>
</evidence>
<evidence type="ECO:0000259" key="8">
    <source>
        <dbReference type="PROSITE" id="PS50928"/>
    </source>
</evidence>
<feature type="transmembrane region" description="Helical" evidence="7">
    <location>
        <begin position="282"/>
        <end position="308"/>
    </location>
</feature>
<organism evidence="9 10">
    <name type="scientific">Azospirillum brasilense</name>
    <dbReference type="NCBI Taxonomy" id="192"/>
    <lineage>
        <taxon>Bacteria</taxon>
        <taxon>Pseudomonadati</taxon>
        <taxon>Pseudomonadota</taxon>
        <taxon>Alphaproteobacteria</taxon>
        <taxon>Rhodospirillales</taxon>
        <taxon>Azospirillaceae</taxon>
        <taxon>Azospirillum</taxon>
    </lineage>
</organism>
<comment type="similarity">
    <text evidence="7">Belongs to the binding-protein-dependent transport system permease family.</text>
</comment>
<keyword evidence="9" id="KW-0614">Plasmid</keyword>
<geneLocation type="plasmid" evidence="9">
    <name>p1</name>
</geneLocation>
<accession>A0A4D8Q8D0</accession>
<feature type="transmembrane region" description="Helical" evidence="7">
    <location>
        <begin position="62"/>
        <end position="83"/>
    </location>
</feature>
<evidence type="ECO:0000256" key="3">
    <source>
        <dbReference type="ARBA" id="ARBA00022475"/>
    </source>
</evidence>
<evidence type="ECO:0000256" key="4">
    <source>
        <dbReference type="ARBA" id="ARBA00022692"/>
    </source>
</evidence>
<dbReference type="EMBL" id="CP032331">
    <property type="protein sequence ID" value="QCO03669.1"/>
    <property type="molecule type" value="Genomic_DNA"/>
</dbReference>
<feature type="transmembrane region" description="Helical" evidence="7">
    <location>
        <begin position="163"/>
        <end position="185"/>
    </location>
</feature>
<sequence length="363" mass="38904">MTSVTEASTLSTAEALRARRKARLAHSLNRAAATLQIVGLGWLGPLLRMAAGDSPRQQGQELWQQMGVPLTALMLFLAAWAWLAPQVNTSLGAIPGPAQVWEQVGVLHADHQAERAKEAAFYDRQAKRNAELLAKDPSAEVKTRPYAGKPTYLDQIVTSLKTVFTGFLLGALVAVPLGVACGLSRTVNAAMNPLIQIFKPVSPLAWLPLVTMVVSATVSSDNPTFEKSFLTSAITVTLCSLWPTLINTAVGVSSIDKDLMSVGKVLQLSGPTMVRRLVLPSALPYIFTGLRLSLGVGWMVLIAAEMLAQNPGLGKFVWDEFQNGSSSSLARIMVAVFTIGLIGFLLDRVMLAFQAAVSHTGTR</sequence>
<evidence type="ECO:0000256" key="2">
    <source>
        <dbReference type="ARBA" id="ARBA00022448"/>
    </source>
</evidence>
<evidence type="ECO:0000256" key="5">
    <source>
        <dbReference type="ARBA" id="ARBA00022989"/>
    </source>
</evidence>
<dbReference type="GO" id="GO:0005886">
    <property type="term" value="C:plasma membrane"/>
    <property type="evidence" value="ECO:0007669"/>
    <property type="project" value="UniProtKB-SubCell"/>
</dbReference>
<dbReference type="Gene3D" id="1.10.3720.10">
    <property type="entry name" value="MetI-like"/>
    <property type="match status" value="1"/>
</dbReference>
<evidence type="ECO:0000256" key="1">
    <source>
        <dbReference type="ARBA" id="ARBA00004651"/>
    </source>
</evidence>
<dbReference type="Pfam" id="PF00528">
    <property type="entry name" value="BPD_transp_1"/>
    <property type="match status" value="1"/>
</dbReference>
<name>A0A4D8Q8D0_AZOBR</name>
<evidence type="ECO:0000313" key="10">
    <source>
        <dbReference type="Proteomes" id="UP000298596"/>
    </source>
</evidence>
<evidence type="ECO:0000313" key="9">
    <source>
        <dbReference type="EMBL" id="QCO03669.1"/>
    </source>
</evidence>
<dbReference type="SUPFAM" id="SSF161098">
    <property type="entry name" value="MetI-like"/>
    <property type="match status" value="1"/>
</dbReference>
<dbReference type="Proteomes" id="UP000298596">
    <property type="component" value="Plasmid p1"/>
</dbReference>
<dbReference type="InterPro" id="IPR000515">
    <property type="entry name" value="MetI-like"/>
</dbReference>
<proteinExistence type="inferred from homology"/>
<dbReference type="PROSITE" id="PS50928">
    <property type="entry name" value="ABC_TM1"/>
    <property type="match status" value="1"/>
</dbReference>
<feature type="transmembrane region" description="Helical" evidence="7">
    <location>
        <begin position="197"/>
        <end position="217"/>
    </location>
</feature>
<keyword evidence="2 7" id="KW-0813">Transport</keyword>
<protein>
    <submittedName>
        <fullName evidence="9">ABC transporter permease</fullName>
    </submittedName>
</protein>
<dbReference type="InterPro" id="IPR035906">
    <property type="entry name" value="MetI-like_sf"/>
</dbReference>
<dbReference type="CDD" id="cd06261">
    <property type="entry name" value="TM_PBP2"/>
    <property type="match status" value="1"/>
</dbReference>
<keyword evidence="5 7" id="KW-1133">Transmembrane helix</keyword>
<feature type="domain" description="ABC transmembrane type-1" evidence="8">
    <location>
        <begin position="156"/>
        <end position="350"/>
    </location>
</feature>
<keyword evidence="4 7" id="KW-0812">Transmembrane</keyword>
<keyword evidence="6 7" id="KW-0472">Membrane</keyword>
<evidence type="ECO:0000256" key="6">
    <source>
        <dbReference type="ARBA" id="ARBA00023136"/>
    </source>
</evidence>
<reference evidence="9 10" key="1">
    <citation type="submission" date="2018-09" db="EMBL/GenBank/DDBJ databases">
        <title>Whole genome based analysis of evolution and adaptive divergence in Indian and Brazilian strains of Azospirillum brasilense.</title>
        <authorList>
            <person name="Singh C."/>
            <person name="Tripathi A.K."/>
        </authorList>
    </citation>
    <scope>NUCLEOTIDE SEQUENCE [LARGE SCALE GENOMIC DNA]</scope>
    <source>
        <strain evidence="9 10">MTCC4036</strain>
        <plasmid evidence="9 10">p1</plasmid>
    </source>
</reference>
<feature type="transmembrane region" description="Helical" evidence="7">
    <location>
        <begin position="328"/>
        <end position="346"/>
    </location>
</feature>
<keyword evidence="3" id="KW-1003">Cell membrane</keyword>
<gene>
    <name evidence="9" type="ORF">D3867_16670</name>
</gene>
<dbReference type="PANTHER" id="PTHR30151:SF7">
    <property type="entry name" value="NITRATE IMPORT PERMEASE PROTEIN NRTB"/>
    <property type="match status" value="1"/>
</dbReference>
<dbReference type="AlphaFoldDB" id="A0A4D8Q8D0"/>
<dbReference type="PANTHER" id="PTHR30151">
    <property type="entry name" value="ALKANE SULFONATE ABC TRANSPORTER-RELATED, MEMBRANE SUBUNIT"/>
    <property type="match status" value="1"/>
</dbReference>
<dbReference type="GO" id="GO:0055085">
    <property type="term" value="P:transmembrane transport"/>
    <property type="evidence" value="ECO:0007669"/>
    <property type="project" value="InterPro"/>
</dbReference>
<comment type="subcellular location">
    <subcellularLocation>
        <location evidence="1 7">Cell membrane</location>
        <topology evidence="1 7">Multi-pass membrane protein</topology>
    </subcellularLocation>
</comment>